<dbReference type="eggNOG" id="COG0157">
    <property type="taxonomic scope" value="Bacteria"/>
</dbReference>
<dbReference type="FunFam" id="3.90.1170.20:FF:000001">
    <property type="entry name" value="Nicotinate-nucleotide diphosphorylase (Carboxylating)"/>
    <property type="match status" value="1"/>
</dbReference>
<feature type="binding site" evidence="13">
    <location>
        <begin position="239"/>
        <end position="241"/>
    </location>
    <ligand>
        <name>substrate</name>
    </ligand>
</feature>
<dbReference type="Pfam" id="PF01729">
    <property type="entry name" value="QRPTase_C"/>
    <property type="match status" value="1"/>
</dbReference>
<feature type="binding site" evidence="13">
    <location>
        <position position="216"/>
    </location>
    <ligand>
        <name>substrate</name>
    </ligand>
</feature>
<feature type="binding site" evidence="13">
    <location>
        <position position="195"/>
    </location>
    <ligand>
        <name>substrate</name>
    </ligand>
</feature>
<dbReference type="HOGENOM" id="CLU_039622_0_1_9"/>
<feature type="binding site" evidence="13">
    <location>
        <begin position="260"/>
        <end position="262"/>
    </location>
    <ligand>
        <name>substrate</name>
    </ligand>
</feature>
<evidence type="ECO:0000313" key="16">
    <source>
        <dbReference type="EMBL" id="BAE82003.1"/>
    </source>
</evidence>
<feature type="binding site" evidence="13">
    <location>
        <position position="165"/>
    </location>
    <ligand>
        <name>substrate</name>
    </ligand>
</feature>
<evidence type="ECO:0000256" key="1">
    <source>
        <dbReference type="ARBA" id="ARBA00003237"/>
    </source>
</evidence>
<dbReference type="InterPro" id="IPR036068">
    <property type="entry name" value="Nicotinate_pribotase-like_C"/>
</dbReference>
<evidence type="ECO:0000256" key="8">
    <source>
        <dbReference type="ARBA" id="ARBA00022679"/>
    </source>
</evidence>
<comment type="catalytic activity">
    <reaction evidence="10">
        <text>nicotinate beta-D-ribonucleotide + CO2 + diphosphate = quinolinate + 5-phospho-alpha-D-ribose 1-diphosphate + 2 H(+)</text>
        <dbReference type="Rhea" id="RHEA:12733"/>
        <dbReference type="ChEBI" id="CHEBI:15378"/>
        <dbReference type="ChEBI" id="CHEBI:16526"/>
        <dbReference type="ChEBI" id="CHEBI:29959"/>
        <dbReference type="ChEBI" id="CHEBI:33019"/>
        <dbReference type="ChEBI" id="CHEBI:57502"/>
        <dbReference type="ChEBI" id="CHEBI:58017"/>
        <dbReference type="EC" id="2.4.2.19"/>
    </reaction>
</comment>
<feature type="binding site" evidence="13">
    <location>
        <position position="98"/>
    </location>
    <ligand>
        <name>substrate</name>
    </ligand>
</feature>
<evidence type="ECO:0000256" key="12">
    <source>
        <dbReference type="PIRNR" id="PIRNR006250"/>
    </source>
</evidence>
<evidence type="ECO:0000259" key="14">
    <source>
        <dbReference type="Pfam" id="PF01729"/>
    </source>
</evidence>
<organism evidence="16 17">
    <name type="scientific">Desulfitobacterium hafniense (strain Y51)</name>
    <dbReference type="NCBI Taxonomy" id="138119"/>
    <lineage>
        <taxon>Bacteria</taxon>
        <taxon>Bacillati</taxon>
        <taxon>Bacillota</taxon>
        <taxon>Clostridia</taxon>
        <taxon>Eubacteriales</taxon>
        <taxon>Desulfitobacteriaceae</taxon>
        <taxon>Desulfitobacterium</taxon>
    </lineage>
</organism>
<evidence type="ECO:0000256" key="9">
    <source>
        <dbReference type="ARBA" id="ARBA00033102"/>
    </source>
</evidence>
<feature type="binding site" evidence="13">
    <location>
        <begin position="131"/>
        <end position="133"/>
    </location>
    <ligand>
        <name>substrate</name>
    </ligand>
</feature>
<dbReference type="CDD" id="cd01572">
    <property type="entry name" value="QPRTase"/>
    <property type="match status" value="1"/>
</dbReference>
<evidence type="ECO:0000313" key="17">
    <source>
        <dbReference type="Proteomes" id="UP000001946"/>
    </source>
</evidence>
<dbReference type="EMBL" id="AP008230">
    <property type="protein sequence ID" value="BAE82003.1"/>
    <property type="molecule type" value="Genomic_DNA"/>
</dbReference>
<comment type="pathway">
    <text evidence="2">Cofactor biosynthesis; NAD(+) biosynthesis; nicotinate D-ribonucleotide from quinolinate: step 1/1.</text>
</comment>
<dbReference type="EC" id="2.4.2.19" evidence="5"/>
<dbReference type="InterPro" id="IPR004393">
    <property type="entry name" value="NadC"/>
</dbReference>
<protein>
    <recommendedName>
        <fullName evidence="11">Probable nicotinate-nucleotide pyrophosphorylase [carboxylating]</fullName>
        <ecNumber evidence="5">2.4.2.19</ecNumber>
    </recommendedName>
    <alternativeName>
        <fullName evidence="9">Quinolinate phosphoribosyltransferase [decarboxylating]</fullName>
    </alternativeName>
</protein>
<reference evidence="16 17" key="1">
    <citation type="journal article" date="2006" name="J. Bacteriol.">
        <title>Complete genome sequence of the dehalorespiring bacterium Desulfitobacterium hafniense Y51 and comparison with Dehalococcoides ethenogenes 195.</title>
        <authorList>
            <person name="Nonaka H."/>
            <person name="Keresztes G."/>
            <person name="Shinoda Y."/>
            <person name="Ikenaga Y."/>
            <person name="Abe M."/>
            <person name="Naito K."/>
            <person name="Inatomi K."/>
            <person name="Furukawa K."/>
            <person name="Inui M."/>
            <person name="Yukawa H."/>
        </authorList>
    </citation>
    <scope>NUCLEOTIDE SEQUENCE [LARGE SCALE GENOMIC DNA]</scope>
    <source>
        <strain evidence="16 17">Y51</strain>
    </source>
</reference>
<dbReference type="PIRSF" id="PIRSF006250">
    <property type="entry name" value="NadC_ModD"/>
    <property type="match status" value="1"/>
</dbReference>
<evidence type="ECO:0000256" key="7">
    <source>
        <dbReference type="ARBA" id="ARBA00022676"/>
    </source>
</evidence>
<dbReference type="NCBIfam" id="TIGR00078">
    <property type="entry name" value="nadC"/>
    <property type="match status" value="1"/>
</dbReference>
<dbReference type="UniPathway" id="UPA00253">
    <property type="reaction ID" value="UER00331"/>
</dbReference>
<feature type="domain" description="Quinolinate phosphoribosyl transferase C-terminal" evidence="14">
    <location>
        <begin position="110"/>
        <end position="275"/>
    </location>
</feature>
<dbReference type="AlphaFoldDB" id="Q251N9"/>
<evidence type="ECO:0000256" key="2">
    <source>
        <dbReference type="ARBA" id="ARBA00004893"/>
    </source>
</evidence>
<dbReference type="InterPro" id="IPR002638">
    <property type="entry name" value="Quinolinate_PRibosylTrfase_C"/>
</dbReference>
<evidence type="ECO:0000256" key="5">
    <source>
        <dbReference type="ARBA" id="ARBA00011944"/>
    </source>
</evidence>
<keyword evidence="6" id="KW-0662">Pyridine nucleotide biosynthesis</keyword>
<dbReference type="SUPFAM" id="SSF54675">
    <property type="entry name" value="Nicotinate/Quinolinate PRTase N-terminal domain-like"/>
    <property type="match status" value="1"/>
</dbReference>
<dbReference type="InterPro" id="IPR022412">
    <property type="entry name" value="Quinolinate_PRibosylTrfase_N"/>
</dbReference>
<dbReference type="GO" id="GO:0034213">
    <property type="term" value="P:quinolinate catabolic process"/>
    <property type="evidence" value="ECO:0007669"/>
    <property type="project" value="TreeGrafter"/>
</dbReference>
<comment type="subunit">
    <text evidence="4">Hexamer formed by 3 homodimers.</text>
</comment>
<dbReference type="PANTHER" id="PTHR32179">
    <property type="entry name" value="NICOTINATE-NUCLEOTIDE PYROPHOSPHORYLASE [CARBOXYLATING]"/>
    <property type="match status" value="1"/>
</dbReference>
<feature type="domain" description="Quinolinate phosphoribosyl transferase N-terminal" evidence="15">
    <location>
        <begin position="27"/>
        <end position="108"/>
    </location>
</feature>
<dbReference type="InterPro" id="IPR013785">
    <property type="entry name" value="Aldolase_TIM"/>
</dbReference>
<name>Q251N9_DESHY</name>
<evidence type="ECO:0000256" key="6">
    <source>
        <dbReference type="ARBA" id="ARBA00022642"/>
    </source>
</evidence>
<keyword evidence="17" id="KW-1185">Reference proteome</keyword>
<keyword evidence="8 12" id="KW-0808">Transferase</keyword>
<evidence type="ECO:0000256" key="3">
    <source>
        <dbReference type="ARBA" id="ARBA00009400"/>
    </source>
</evidence>
<dbReference type="FunFam" id="3.20.20.70:FF:000030">
    <property type="entry name" value="Nicotinate-nucleotide pyrophosphorylase, carboxylating"/>
    <property type="match status" value="1"/>
</dbReference>
<dbReference type="InterPro" id="IPR037128">
    <property type="entry name" value="Quinolinate_PRibosylTase_N_sf"/>
</dbReference>
<gene>
    <name evidence="16" type="primary">nadC</name>
    <name evidence="16" type="ordered locus">DSY0214</name>
</gene>
<proteinExistence type="inferred from homology"/>
<dbReference type="Pfam" id="PF02749">
    <property type="entry name" value="QRPTase_N"/>
    <property type="match status" value="1"/>
</dbReference>
<dbReference type="Proteomes" id="UP000001946">
    <property type="component" value="Chromosome"/>
</dbReference>
<dbReference type="GO" id="GO:0005737">
    <property type="term" value="C:cytoplasm"/>
    <property type="evidence" value="ECO:0007669"/>
    <property type="project" value="TreeGrafter"/>
</dbReference>
<dbReference type="GO" id="GO:0009435">
    <property type="term" value="P:NAD+ biosynthetic process"/>
    <property type="evidence" value="ECO:0007669"/>
    <property type="project" value="UniProtKB-UniPathway"/>
</dbReference>
<evidence type="ECO:0000256" key="4">
    <source>
        <dbReference type="ARBA" id="ARBA00011218"/>
    </source>
</evidence>
<dbReference type="STRING" id="138119.DSY0214"/>
<dbReference type="InterPro" id="IPR027277">
    <property type="entry name" value="NadC/ModD"/>
</dbReference>
<evidence type="ECO:0000256" key="10">
    <source>
        <dbReference type="ARBA" id="ARBA00047445"/>
    </source>
</evidence>
<evidence type="ECO:0000256" key="11">
    <source>
        <dbReference type="ARBA" id="ARBA00069173"/>
    </source>
</evidence>
<evidence type="ECO:0000256" key="13">
    <source>
        <dbReference type="PIRSR" id="PIRSR006250-1"/>
    </source>
</evidence>
<accession>Q251N9</accession>
<feature type="binding site" evidence="13">
    <location>
        <position position="155"/>
    </location>
    <ligand>
        <name>substrate</name>
    </ligand>
</feature>
<evidence type="ECO:0000259" key="15">
    <source>
        <dbReference type="Pfam" id="PF02749"/>
    </source>
</evidence>
<sequence length="295" mass="31742">MMFAPFQYQELIERALQEDLGTGDLSSAIFPKTAKTHAKIYAKQKGIACGLEITKQVFKTVDPELEVSISKADGELVERGTVVMEITGAICSILSAERTALNFLQHLSGVATATFEAVTECYGLPTRITDTRKTIPGLRMLQKYAVAMGGGQNHRFGLYDAVMLKDNHIAAAGGIRPAVAAARSRIGHMVKIEVECENLEQVQEAVAAGAEVIMLDNMNLETMGKAVEIVQGRAVVEASGGIRKGDLRAVAETGVDVISMGAITHSVQAMDFSLDIGDIKALTKERWEKGENCAK</sequence>
<dbReference type="Gene3D" id="3.90.1170.20">
    <property type="entry name" value="Quinolinate phosphoribosyl transferase, N-terminal domain"/>
    <property type="match status" value="1"/>
</dbReference>
<dbReference type="PANTHER" id="PTHR32179:SF3">
    <property type="entry name" value="NICOTINATE-NUCLEOTIDE PYROPHOSPHORYLASE [CARBOXYLATING]"/>
    <property type="match status" value="1"/>
</dbReference>
<comment type="function">
    <text evidence="1">Involved in the catabolism of quinolinic acid (QA).</text>
</comment>
<comment type="similarity">
    <text evidence="3 12">Belongs to the NadC/ModD family.</text>
</comment>
<dbReference type="KEGG" id="dsy:DSY0214"/>
<keyword evidence="7 12" id="KW-0328">Glycosyltransferase</keyword>
<dbReference type="GO" id="GO:0004514">
    <property type="term" value="F:nicotinate-nucleotide diphosphorylase (carboxylating) activity"/>
    <property type="evidence" value="ECO:0007669"/>
    <property type="project" value="UniProtKB-EC"/>
</dbReference>
<dbReference type="Gene3D" id="3.20.20.70">
    <property type="entry name" value="Aldolase class I"/>
    <property type="match status" value="1"/>
</dbReference>
<dbReference type="SUPFAM" id="SSF51690">
    <property type="entry name" value="Nicotinate/Quinolinate PRTase C-terminal domain-like"/>
    <property type="match status" value="1"/>
</dbReference>